<protein>
    <submittedName>
        <fullName evidence="1">13629_t:CDS:1</fullName>
    </submittedName>
</protein>
<organism evidence="1 2">
    <name type="scientific">Acaulospora colombiana</name>
    <dbReference type="NCBI Taxonomy" id="27376"/>
    <lineage>
        <taxon>Eukaryota</taxon>
        <taxon>Fungi</taxon>
        <taxon>Fungi incertae sedis</taxon>
        <taxon>Mucoromycota</taxon>
        <taxon>Glomeromycotina</taxon>
        <taxon>Glomeromycetes</taxon>
        <taxon>Diversisporales</taxon>
        <taxon>Acaulosporaceae</taxon>
        <taxon>Acaulospora</taxon>
    </lineage>
</organism>
<evidence type="ECO:0000313" key="1">
    <source>
        <dbReference type="EMBL" id="CAG8626249.1"/>
    </source>
</evidence>
<dbReference type="Proteomes" id="UP000789525">
    <property type="component" value="Unassembled WGS sequence"/>
</dbReference>
<keyword evidence="2" id="KW-1185">Reference proteome</keyword>
<dbReference type="EMBL" id="CAJVPT010017409">
    <property type="protein sequence ID" value="CAG8626249.1"/>
    <property type="molecule type" value="Genomic_DNA"/>
</dbReference>
<comment type="caution">
    <text evidence="1">The sequence shown here is derived from an EMBL/GenBank/DDBJ whole genome shotgun (WGS) entry which is preliminary data.</text>
</comment>
<sequence>MIGPSQMEGAFIRPCPKHLGSTIMGRISMDQRGHMVTIVSEPGKQTPAFETGWRPNAHLFATPQPLT</sequence>
<name>A0ACA9N1N6_9GLOM</name>
<evidence type="ECO:0000313" key="2">
    <source>
        <dbReference type="Proteomes" id="UP000789525"/>
    </source>
</evidence>
<gene>
    <name evidence="1" type="ORF">ACOLOM_LOCUS7499</name>
</gene>
<reference evidence="1" key="1">
    <citation type="submission" date="2021-06" db="EMBL/GenBank/DDBJ databases">
        <authorList>
            <person name="Kallberg Y."/>
            <person name="Tangrot J."/>
            <person name="Rosling A."/>
        </authorList>
    </citation>
    <scope>NUCLEOTIDE SEQUENCE</scope>
    <source>
        <strain evidence="1">CL356</strain>
    </source>
</reference>
<proteinExistence type="predicted"/>
<accession>A0ACA9N1N6</accession>